<keyword evidence="1" id="KW-0812">Transmembrane</keyword>
<protein>
    <submittedName>
        <fullName evidence="2">Uncharacterized protein</fullName>
    </submittedName>
</protein>
<keyword evidence="3" id="KW-1185">Reference proteome</keyword>
<reference evidence="2" key="1">
    <citation type="submission" date="2021-01" db="EMBL/GenBank/DDBJ databases">
        <authorList>
            <consortium name="Genoscope - CEA"/>
            <person name="William W."/>
        </authorList>
    </citation>
    <scope>NUCLEOTIDE SEQUENCE</scope>
</reference>
<keyword evidence="1" id="KW-1133">Transmembrane helix</keyword>
<dbReference type="EMBL" id="CAJJDN010000033">
    <property type="protein sequence ID" value="CAD8075028.1"/>
    <property type="molecule type" value="Genomic_DNA"/>
</dbReference>
<organism evidence="2 3">
    <name type="scientific">Paramecium sonneborni</name>
    <dbReference type="NCBI Taxonomy" id="65129"/>
    <lineage>
        <taxon>Eukaryota</taxon>
        <taxon>Sar</taxon>
        <taxon>Alveolata</taxon>
        <taxon>Ciliophora</taxon>
        <taxon>Intramacronucleata</taxon>
        <taxon>Oligohymenophorea</taxon>
        <taxon>Peniculida</taxon>
        <taxon>Parameciidae</taxon>
        <taxon>Paramecium</taxon>
    </lineage>
</organism>
<keyword evidence="1" id="KW-0472">Membrane</keyword>
<evidence type="ECO:0000313" key="2">
    <source>
        <dbReference type="EMBL" id="CAD8075028.1"/>
    </source>
</evidence>
<comment type="caution">
    <text evidence="2">The sequence shown here is derived from an EMBL/GenBank/DDBJ whole genome shotgun (WGS) entry which is preliminary data.</text>
</comment>
<feature type="transmembrane region" description="Helical" evidence="1">
    <location>
        <begin position="227"/>
        <end position="248"/>
    </location>
</feature>
<accession>A0A8S1M2I3</accession>
<sequence>MVHEGFREKSYLYHKDQSIISLKTSNYNGDYITYTPAYYEDKQLLAVQDRDSLIVWDLNKKQSLMSHTISESLMIVEGNSLASSTQSNFLPFSASANQSSILSFSANGTLYGLGRDQKLRCWNLQGNCKVILKPQIPLKAFQTNEEKQVIKAIGKDNLVYEYLFEEFTEIYFFGSKILNLQKLINKNQNYFKKKLDDQERKKSLNLIVKKTNQVKYKINQFSTKITLLYFLIVENNLLLDWMMGLFIFMMQVKGQQKKYGKPVCCKSFARSPILMVDCCSIKQSKLFTQENENLEKLFLQKGAIKNF</sequence>
<evidence type="ECO:0000256" key="1">
    <source>
        <dbReference type="SAM" id="Phobius"/>
    </source>
</evidence>
<proteinExistence type="predicted"/>
<name>A0A8S1M2I3_9CILI</name>
<gene>
    <name evidence="2" type="ORF">PSON_ATCC_30995.1.T0330014</name>
</gene>
<dbReference type="AlphaFoldDB" id="A0A8S1M2I3"/>
<dbReference type="Proteomes" id="UP000692954">
    <property type="component" value="Unassembled WGS sequence"/>
</dbReference>
<evidence type="ECO:0000313" key="3">
    <source>
        <dbReference type="Proteomes" id="UP000692954"/>
    </source>
</evidence>